<sequence length="320" mass="35408">MSATKQPHAPALLVMLAFTTVYIVWGSTYFFIQQAVHHIPPFLMGSIRFLTAGILMLSWSIFRRERVFVWRHIFTASITGLLLLFIGNGLVIWVEQFLPSAMVAIMVSSAPVWFVLLDRPKWQENIKSKSTITGLVSGFAGVILLFWDQVRDSFQSSADDNKLLNLFLLLIASVAWSGGSLYSKYNSQAGSAMSNTSWQMIAAGIAFIPGCITTGELKNMKWETVPAEGWLALIYLILMGSIAAFSAYVWLLQVRPATQVSTYAYVNPVIAVLLGVFFANETVSGLQVIGLVVILGSVLLINLNNYRKKRADRQVAASIE</sequence>
<feature type="transmembrane region" description="Helical" evidence="6">
    <location>
        <begin position="38"/>
        <end position="61"/>
    </location>
</feature>
<evidence type="ECO:0000256" key="2">
    <source>
        <dbReference type="ARBA" id="ARBA00007362"/>
    </source>
</evidence>
<dbReference type="InterPro" id="IPR037185">
    <property type="entry name" value="EmrE-like"/>
</dbReference>
<keyword evidence="5 6" id="KW-0472">Membrane</keyword>
<dbReference type="SUPFAM" id="SSF103481">
    <property type="entry name" value="Multidrug resistance efflux transporter EmrE"/>
    <property type="match status" value="2"/>
</dbReference>
<dbReference type="AlphaFoldDB" id="A0A4Q0MD30"/>
<keyword evidence="3 6" id="KW-0812">Transmembrane</keyword>
<feature type="transmembrane region" description="Helical" evidence="6">
    <location>
        <begin position="167"/>
        <end position="185"/>
    </location>
</feature>
<evidence type="ECO:0000256" key="3">
    <source>
        <dbReference type="ARBA" id="ARBA00022692"/>
    </source>
</evidence>
<feature type="transmembrane region" description="Helical" evidence="6">
    <location>
        <begin position="285"/>
        <end position="303"/>
    </location>
</feature>
<evidence type="ECO:0000259" key="7">
    <source>
        <dbReference type="Pfam" id="PF00892"/>
    </source>
</evidence>
<comment type="similarity">
    <text evidence="2">Belongs to the EamA transporter family.</text>
</comment>
<name>A0A4Q0MD30_9SPHI</name>
<feature type="domain" description="EamA" evidence="7">
    <location>
        <begin position="166"/>
        <end position="302"/>
    </location>
</feature>
<protein>
    <submittedName>
        <fullName evidence="8">EamA family transporter</fullName>
    </submittedName>
</protein>
<evidence type="ECO:0000256" key="4">
    <source>
        <dbReference type="ARBA" id="ARBA00022989"/>
    </source>
</evidence>
<dbReference type="Proteomes" id="UP000290848">
    <property type="component" value="Unassembled WGS sequence"/>
</dbReference>
<evidence type="ECO:0000313" key="9">
    <source>
        <dbReference type="Proteomes" id="UP000290848"/>
    </source>
</evidence>
<accession>A0A4Q0MD30</accession>
<feature type="transmembrane region" description="Helical" evidence="6">
    <location>
        <begin position="263"/>
        <end position="279"/>
    </location>
</feature>
<keyword evidence="4 6" id="KW-1133">Transmembrane helix</keyword>
<evidence type="ECO:0000256" key="1">
    <source>
        <dbReference type="ARBA" id="ARBA00004141"/>
    </source>
</evidence>
<dbReference type="EMBL" id="RXOC01000003">
    <property type="protein sequence ID" value="RXF71280.1"/>
    <property type="molecule type" value="Genomic_DNA"/>
</dbReference>
<dbReference type="InterPro" id="IPR050638">
    <property type="entry name" value="AA-Vitamin_Transporters"/>
</dbReference>
<comment type="subcellular location">
    <subcellularLocation>
        <location evidence="1">Membrane</location>
        <topology evidence="1">Multi-pass membrane protein</topology>
    </subcellularLocation>
</comment>
<dbReference type="Gene3D" id="1.10.3730.20">
    <property type="match status" value="1"/>
</dbReference>
<feature type="transmembrane region" description="Helical" evidence="6">
    <location>
        <begin position="197"/>
        <end position="217"/>
    </location>
</feature>
<dbReference type="Pfam" id="PF00892">
    <property type="entry name" value="EamA"/>
    <property type="match status" value="2"/>
</dbReference>
<organism evidence="8 9">
    <name type="scientific">Arcticibacter tournemirensis</name>
    <dbReference type="NCBI Taxonomy" id="699437"/>
    <lineage>
        <taxon>Bacteria</taxon>
        <taxon>Pseudomonadati</taxon>
        <taxon>Bacteroidota</taxon>
        <taxon>Sphingobacteriia</taxon>
        <taxon>Sphingobacteriales</taxon>
        <taxon>Sphingobacteriaceae</taxon>
        <taxon>Arcticibacter</taxon>
    </lineage>
</organism>
<dbReference type="GO" id="GO:0016020">
    <property type="term" value="C:membrane"/>
    <property type="evidence" value="ECO:0007669"/>
    <property type="project" value="UniProtKB-SubCell"/>
</dbReference>
<feature type="transmembrane region" description="Helical" evidence="6">
    <location>
        <begin position="12"/>
        <end position="32"/>
    </location>
</feature>
<dbReference type="InterPro" id="IPR000620">
    <property type="entry name" value="EamA_dom"/>
</dbReference>
<dbReference type="RefSeq" id="WP_128768525.1">
    <property type="nucleotide sequence ID" value="NZ_RXOC01000003.1"/>
</dbReference>
<feature type="transmembrane region" description="Helical" evidence="6">
    <location>
        <begin position="100"/>
        <end position="118"/>
    </location>
</feature>
<feature type="domain" description="EamA" evidence="7">
    <location>
        <begin position="15"/>
        <end position="146"/>
    </location>
</feature>
<comment type="caution">
    <text evidence="8">The sequence shown here is derived from an EMBL/GenBank/DDBJ whole genome shotgun (WGS) entry which is preliminary data.</text>
</comment>
<evidence type="ECO:0000256" key="5">
    <source>
        <dbReference type="ARBA" id="ARBA00023136"/>
    </source>
</evidence>
<feature type="transmembrane region" description="Helical" evidence="6">
    <location>
        <begin position="130"/>
        <end position="147"/>
    </location>
</feature>
<proteinExistence type="inferred from homology"/>
<evidence type="ECO:0000256" key="6">
    <source>
        <dbReference type="SAM" id="Phobius"/>
    </source>
</evidence>
<evidence type="ECO:0000313" key="8">
    <source>
        <dbReference type="EMBL" id="RXF71280.1"/>
    </source>
</evidence>
<dbReference type="PANTHER" id="PTHR32322:SF2">
    <property type="entry name" value="EAMA DOMAIN-CONTAINING PROTEIN"/>
    <property type="match status" value="1"/>
</dbReference>
<reference evidence="8 9" key="1">
    <citation type="submission" date="2018-12" db="EMBL/GenBank/DDBJ databases">
        <title>The Draft Genome Sequence of the Soil Bacterium Pedobacter tournemirensis R1.</title>
        <authorList>
            <person name="He J."/>
        </authorList>
    </citation>
    <scope>NUCLEOTIDE SEQUENCE [LARGE SCALE GENOMIC DNA]</scope>
    <source>
        <strain evidence="8 9">R1</strain>
    </source>
</reference>
<dbReference type="PANTHER" id="PTHR32322">
    <property type="entry name" value="INNER MEMBRANE TRANSPORTER"/>
    <property type="match status" value="1"/>
</dbReference>
<feature type="transmembrane region" description="Helical" evidence="6">
    <location>
        <begin position="73"/>
        <end position="94"/>
    </location>
</feature>
<gene>
    <name evidence="8" type="ORF">EKH83_06210</name>
</gene>
<feature type="transmembrane region" description="Helical" evidence="6">
    <location>
        <begin position="229"/>
        <end position="251"/>
    </location>
</feature>